<dbReference type="AlphaFoldDB" id="A0A839V9D3"/>
<keyword evidence="2" id="KW-0732">Signal</keyword>
<keyword evidence="4" id="KW-1185">Reference proteome</keyword>
<accession>A0A839V9D3</accession>
<evidence type="ECO:0000313" key="4">
    <source>
        <dbReference type="Proteomes" id="UP000547614"/>
    </source>
</evidence>
<protein>
    <submittedName>
        <fullName evidence="3">Uncharacterized protein</fullName>
    </submittedName>
</protein>
<evidence type="ECO:0000313" key="3">
    <source>
        <dbReference type="EMBL" id="MBB3189337.1"/>
    </source>
</evidence>
<feature type="signal peptide" evidence="2">
    <location>
        <begin position="1"/>
        <end position="20"/>
    </location>
</feature>
<proteinExistence type="predicted"/>
<organism evidence="3 4">
    <name type="scientific">Halomonas cerina</name>
    <dbReference type="NCBI Taxonomy" id="447424"/>
    <lineage>
        <taxon>Bacteria</taxon>
        <taxon>Pseudomonadati</taxon>
        <taxon>Pseudomonadota</taxon>
        <taxon>Gammaproteobacteria</taxon>
        <taxon>Oceanospirillales</taxon>
        <taxon>Halomonadaceae</taxon>
        <taxon>Halomonas</taxon>
    </lineage>
</organism>
<evidence type="ECO:0000256" key="2">
    <source>
        <dbReference type="SAM" id="SignalP"/>
    </source>
</evidence>
<feature type="region of interest" description="Disordered" evidence="1">
    <location>
        <begin position="150"/>
        <end position="171"/>
    </location>
</feature>
<gene>
    <name evidence="3" type="ORF">FHR94_000559</name>
</gene>
<dbReference type="RefSeq" id="WP_183324089.1">
    <property type="nucleotide sequence ID" value="NZ_JACHXP010000002.1"/>
</dbReference>
<dbReference type="EMBL" id="JACHXP010000002">
    <property type="protein sequence ID" value="MBB3189337.1"/>
    <property type="molecule type" value="Genomic_DNA"/>
</dbReference>
<reference evidence="3 4" key="1">
    <citation type="submission" date="2020-08" db="EMBL/GenBank/DDBJ databases">
        <title>Genomic Encyclopedia of Type Strains, Phase III (KMG-III): the genomes of soil and plant-associated and newly described type strains.</title>
        <authorList>
            <person name="Whitman W."/>
        </authorList>
    </citation>
    <scope>NUCLEOTIDE SEQUENCE [LARGE SCALE GENOMIC DNA]</scope>
    <source>
        <strain evidence="3 4">CECT 7282</strain>
    </source>
</reference>
<sequence length="171" mass="18751">MIKPLALLLATALVPSLAMSDTLELPADAEITVQVIDTLTLDNATPRHDDIVLRPVANSDARHRLPDYCVVIGDAQRDGERIRLTTKALTCIETEGSESEIYSGEFSAGAYDRDGHFGLDACQAERCTLRPEHHFTLRLASPIRIEEQVNPSAEINAERRRADEAAEAGDD</sequence>
<feature type="chain" id="PRO_5032916142" evidence="2">
    <location>
        <begin position="21"/>
        <end position="171"/>
    </location>
</feature>
<evidence type="ECO:0000256" key="1">
    <source>
        <dbReference type="SAM" id="MobiDB-lite"/>
    </source>
</evidence>
<comment type="caution">
    <text evidence="3">The sequence shown here is derived from an EMBL/GenBank/DDBJ whole genome shotgun (WGS) entry which is preliminary data.</text>
</comment>
<dbReference type="Proteomes" id="UP000547614">
    <property type="component" value="Unassembled WGS sequence"/>
</dbReference>
<name>A0A839V9D3_9GAMM</name>